<dbReference type="PROSITE" id="PS00584">
    <property type="entry name" value="PFKB_KINASES_2"/>
    <property type="match status" value="1"/>
</dbReference>
<dbReference type="eggNOG" id="COG1105">
    <property type="taxonomic scope" value="Bacteria"/>
</dbReference>
<dbReference type="GO" id="GO:2001059">
    <property type="term" value="P:D-tagatose 6-phosphate catabolic process"/>
    <property type="evidence" value="ECO:0007669"/>
    <property type="project" value="UniProtKB-UniPathway"/>
</dbReference>
<dbReference type="PATRIC" id="fig|568816.4.peg.1383"/>
<dbReference type="PANTHER" id="PTHR46566">
    <property type="entry name" value="1-PHOSPHOFRUCTOKINASE-RELATED"/>
    <property type="match status" value="1"/>
</dbReference>
<evidence type="ECO:0000256" key="5">
    <source>
        <dbReference type="ARBA" id="ARBA00022840"/>
    </source>
</evidence>
<evidence type="ECO:0000256" key="7">
    <source>
        <dbReference type="PIRNR" id="PIRNR000535"/>
    </source>
</evidence>
<dbReference type="GeneID" id="92878452"/>
<organism evidence="10 11">
    <name type="scientific">Acidaminococcus intestini (strain RyC-MR95)</name>
    <dbReference type="NCBI Taxonomy" id="568816"/>
    <lineage>
        <taxon>Bacteria</taxon>
        <taxon>Bacillati</taxon>
        <taxon>Bacillota</taxon>
        <taxon>Negativicutes</taxon>
        <taxon>Acidaminococcales</taxon>
        <taxon>Acidaminococcaceae</taxon>
        <taxon>Acidaminococcus</taxon>
    </lineage>
</organism>
<dbReference type="InterPro" id="IPR002173">
    <property type="entry name" value="Carboh/pur_kinase_PfkB_CS"/>
</dbReference>
<dbReference type="Pfam" id="PF00294">
    <property type="entry name" value="PfkB"/>
    <property type="match status" value="1"/>
</dbReference>
<keyword evidence="2 7" id="KW-0808">Transferase</keyword>
<dbReference type="PIRSF" id="PIRSF000535">
    <property type="entry name" value="1PFK/6PFK/LacC"/>
    <property type="match status" value="1"/>
</dbReference>
<dbReference type="InterPro" id="IPR011611">
    <property type="entry name" value="PfkB_dom"/>
</dbReference>
<dbReference type="CDD" id="cd01164">
    <property type="entry name" value="FruK_PfkB_like"/>
    <property type="match status" value="1"/>
</dbReference>
<evidence type="ECO:0000256" key="8">
    <source>
        <dbReference type="RuleBase" id="RU369061"/>
    </source>
</evidence>
<dbReference type="NCBIfam" id="TIGR03168">
    <property type="entry name" value="1-PFK"/>
    <property type="match status" value="1"/>
</dbReference>
<comment type="catalytic activity">
    <reaction evidence="7">
        <text>D-tagatofuranose 6-phosphate + ATP = D-tagatofuranose 1,6-bisphosphate + ADP + H(+)</text>
        <dbReference type="Rhea" id="RHEA:12420"/>
        <dbReference type="ChEBI" id="CHEBI:15378"/>
        <dbReference type="ChEBI" id="CHEBI:30616"/>
        <dbReference type="ChEBI" id="CHEBI:58694"/>
        <dbReference type="ChEBI" id="CHEBI:58695"/>
        <dbReference type="ChEBI" id="CHEBI:456216"/>
        <dbReference type="EC" id="2.7.1.144"/>
    </reaction>
</comment>
<keyword evidence="5 7" id="KW-0067">ATP-binding</keyword>
<feature type="domain" description="Carbohydrate kinase PfkB" evidence="9">
    <location>
        <begin position="8"/>
        <end position="282"/>
    </location>
</feature>
<proteinExistence type="inferred from homology"/>
<comment type="function">
    <text evidence="8">Catalyzes the ATP-dependent phosphorylation of fructose-l-phosphate to fructose-l,6-bisphosphate.</text>
</comment>
<sequence length="301" mass="31931">MIYTVTLNPSLDYIVDVENLTVGAINRSTKEAIYPGGKGINVSIILSRLGAETTVIGFKAGFTGENLEHLVQKEGIKAQLLSVEKGFTRINVKVRGKEETAINGAGPEVAEKELADLTTRLEGLGKDDTLVLSGSAPKKAADTLYADLAARMEARGTRCVIDATGMLLTKALPYHPFLVKPNLEELEEIVGKKLDGLSAIEIAAQQMQQLGARNVLVSLGGEGALLIDEKGHAHHHRAPKGKVLNTVGAGDSMVAGFLAGYEKTGDYAKALHWGICAGSATAFTMHLASQAAMKELIEKGE</sequence>
<comment type="similarity">
    <text evidence="7">Belongs to the carbohydrate kinase PfkB family. LacC subfamily.</text>
</comment>
<keyword evidence="7" id="KW-0423">Lactose metabolism</keyword>
<dbReference type="NCBIfam" id="TIGR03828">
    <property type="entry name" value="pfkB"/>
    <property type="match status" value="1"/>
</dbReference>
<dbReference type="HOGENOM" id="CLU_050013_1_0_9"/>
<evidence type="ECO:0000256" key="3">
    <source>
        <dbReference type="ARBA" id="ARBA00022741"/>
    </source>
</evidence>
<evidence type="ECO:0000313" key="10">
    <source>
        <dbReference type="EMBL" id="AEQ22648.1"/>
    </source>
</evidence>
<keyword evidence="4 8" id="KW-0418">Kinase</keyword>
<dbReference type="EMBL" id="CP003058">
    <property type="protein sequence ID" value="AEQ22648.1"/>
    <property type="molecule type" value="Genomic_DNA"/>
</dbReference>
<dbReference type="GO" id="GO:0044281">
    <property type="term" value="P:small molecule metabolic process"/>
    <property type="evidence" value="ECO:0007669"/>
    <property type="project" value="UniProtKB-ARBA"/>
</dbReference>
<dbReference type="EC" id="2.7.1.144" evidence="7"/>
<dbReference type="GO" id="GO:0008662">
    <property type="term" value="F:1-phosphofructokinase activity"/>
    <property type="evidence" value="ECO:0007669"/>
    <property type="project" value="UniProtKB-UniRule"/>
</dbReference>
<dbReference type="GO" id="GO:0009024">
    <property type="term" value="F:tagatose-6-phosphate kinase activity"/>
    <property type="evidence" value="ECO:0007669"/>
    <property type="project" value="UniProtKB-EC"/>
</dbReference>
<keyword evidence="11" id="KW-1185">Reference proteome</keyword>
<comment type="similarity">
    <text evidence="1">Belongs to the carbohydrate kinase pfkB family.</text>
</comment>
<dbReference type="Gene3D" id="3.40.1190.20">
    <property type="match status" value="1"/>
</dbReference>
<evidence type="ECO:0000256" key="4">
    <source>
        <dbReference type="ARBA" id="ARBA00022777"/>
    </source>
</evidence>
<comment type="pathway">
    <text evidence="7">Carbohydrate metabolism; D-tagatose 6-phosphate degradation; D-glyceraldehyde 3-phosphate and glycerone phosphate from D-tagatose 6-phosphate: step 1/2.</text>
</comment>
<dbReference type="InterPro" id="IPR017583">
    <property type="entry name" value="Tagatose/fructose_Pkinase"/>
</dbReference>
<evidence type="ECO:0000256" key="6">
    <source>
        <dbReference type="ARBA" id="ARBA00047745"/>
    </source>
</evidence>
<accession>G4Q2J2</accession>
<dbReference type="InParanoid" id="G4Q2J2"/>
<dbReference type="RefSeq" id="WP_009016157.1">
    <property type="nucleotide sequence ID" value="NC_016077.1"/>
</dbReference>
<dbReference type="AlphaFoldDB" id="G4Q2J2"/>
<dbReference type="UniPathway" id="UPA00704">
    <property type="reaction ID" value="UER00715"/>
</dbReference>
<dbReference type="GO" id="GO:0005829">
    <property type="term" value="C:cytosol"/>
    <property type="evidence" value="ECO:0007669"/>
    <property type="project" value="TreeGrafter"/>
</dbReference>
<dbReference type="GO" id="GO:0005988">
    <property type="term" value="P:lactose metabolic process"/>
    <property type="evidence" value="ECO:0007669"/>
    <property type="project" value="UniProtKB-KW"/>
</dbReference>
<gene>
    <name evidence="10" type="primary">fruK</name>
    <name evidence="10" type="ordered locus">Acin_1426</name>
</gene>
<keyword evidence="3 7" id="KW-0547">Nucleotide-binding</keyword>
<protein>
    <recommendedName>
        <fullName evidence="7">Tagatose-6-phosphate kinase</fullName>
        <ecNumber evidence="7">2.7.1.144</ecNumber>
    </recommendedName>
</protein>
<evidence type="ECO:0000259" key="9">
    <source>
        <dbReference type="Pfam" id="PF00294"/>
    </source>
</evidence>
<dbReference type="PANTHER" id="PTHR46566:SF1">
    <property type="entry name" value="1-PHOSPHOFRUCTOKINASE"/>
    <property type="match status" value="1"/>
</dbReference>
<evidence type="ECO:0000313" key="11">
    <source>
        <dbReference type="Proteomes" id="UP000007093"/>
    </source>
</evidence>
<dbReference type="STRING" id="568816.Acin_1426"/>
<dbReference type="GO" id="GO:0016052">
    <property type="term" value="P:carbohydrate catabolic process"/>
    <property type="evidence" value="ECO:0007669"/>
    <property type="project" value="UniProtKB-ARBA"/>
</dbReference>
<name>G4Q2J2_ACIIR</name>
<dbReference type="KEGG" id="ain:Acin_1426"/>
<dbReference type="SUPFAM" id="SSF53613">
    <property type="entry name" value="Ribokinase-like"/>
    <property type="match status" value="1"/>
</dbReference>
<dbReference type="FunFam" id="3.40.1190.20:FF:000001">
    <property type="entry name" value="Phosphofructokinase"/>
    <property type="match status" value="1"/>
</dbReference>
<dbReference type="GO" id="GO:0005524">
    <property type="term" value="F:ATP binding"/>
    <property type="evidence" value="ECO:0007669"/>
    <property type="project" value="UniProtKB-UniRule"/>
</dbReference>
<dbReference type="InterPro" id="IPR022463">
    <property type="entry name" value="1-PFruKinase"/>
</dbReference>
<comment type="catalytic activity">
    <reaction evidence="6 8">
        <text>beta-D-fructose 1-phosphate + ATP = beta-D-fructose 1,6-bisphosphate + ADP + H(+)</text>
        <dbReference type="Rhea" id="RHEA:14213"/>
        <dbReference type="ChEBI" id="CHEBI:15378"/>
        <dbReference type="ChEBI" id="CHEBI:30616"/>
        <dbReference type="ChEBI" id="CHEBI:32966"/>
        <dbReference type="ChEBI" id="CHEBI:138881"/>
        <dbReference type="ChEBI" id="CHEBI:456216"/>
        <dbReference type="EC" id="2.7.1.56"/>
    </reaction>
</comment>
<dbReference type="FunCoup" id="G4Q2J2">
    <property type="interactions" value="14"/>
</dbReference>
<reference evidence="10 11" key="1">
    <citation type="journal article" date="2011" name="J. Bacteriol.">
        <title>Complete genome sequence of Acidaminococcus intestini RYC-MR95, a Gram-negative bacterium from the phylum Firmicutes.</title>
        <authorList>
            <person name="D'Auria G."/>
            <person name="Galan J.C."/>
            <person name="Rodriguez-Alcayna M."/>
            <person name="Moya A."/>
            <person name="Baquero F."/>
            <person name="Latorre A."/>
        </authorList>
    </citation>
    <scope>NUCLEOTIDE SEQUENCE [LARGE SCALE GENOMIC DNA]</scope>
    <source>
        <strain evidence="10 11">RyC-MR95</strain>
    </source>
</reference>
<dbReference type="InterPro" id="IPR029056">
    <property type="entry name" value="Ribokinase-like"/>
</dbReference>
<evidence type="ECO:0000256" key="1">
    <source>
        <dbReference type="ARBA" id="ARBA00005380"/>
    </source>
</evidence>
<dbReference type="Proteomes" id="UP000007093">
    <property type="component" value="Chromosome"/>
</dbReference>
<evidence type="ECO:0000256" key="2">
    <source>
        <dbReference type="ARBA" id="ARBA00022679"/>
    </source>
</evidence>